<dbReference type="Proteomes" id="UP000273828">
    <property type="component" value="Unassembled WGS sequence"/>
</dbReference>
<keyword evidence="2" id="KW-1185">Reference proteome</keyword>
<dbReference type="AlphaFoldDB" id="A0A3N6LKS5"/>
<gene>
    <name evidence="1" type="ORF">EA462_11995</name>
</gene>
<name>A0A3N6LKS5_9EURY</name>
<dbReference type="EMBL" id="REFY01000004">
    <property type="protein sequence ID" value="RQG89288.1"/>
    <property type="molecule type" value="Genomic_DNA"/>
</dbReference>
<dbReference type="InterPro" id="IPR055983">
    <property type="entry name" value="DUF7561"/>
</dbReference>
<dbReference type="OrthoDB" id="190410at2157"/>
<dbReference type="Pfam" id="PF24442">
    <property type="entry name" value="DUF7561"/>
    <property type="match status" value="1"/>
</dbReference>
<accession>A0A3N6LKS5</accession>
<dbReference type="RefSeq" id="WP_124178780.1">
    <property type="nucleotide sequence ID" value="NZ_REFY01000004.1"/>
</dbReference>
<organism evidence="1 2">
    <name type="scientific">Natrarchaeobius halalkaliphilus</name>
    <dbReference type="NCBI Taxonomy" id="1679091"/>
    <lineage>
        <taxon>Archaea</taxon>
        <taxon>Methanobacteriati</taxon>
        <taxon>Methanobacteriota</taxon>
        <taxon>Stenosarchaea group</taxon>
        <taxon>Halobacteria</taxon>
        <taxon>Halobacteriales</taxon>
        <taxon>Natrialbaceae</taxon>
        <taxon>Natrarchaeobius</taxon>
    </lineage>
</organism>
<comment type="caution">
    <text evidence="1">The sequence shown here is derived from an EMBL/GenBank/DDBJ whole genome shotgun (WGS) entry which is preliminary data.</text>
</comment>
<evidence type="ECO:0000313" key="1">
    <source>
        <dbReference type="EMBL" id="RQG89288.1"/>
    </source>
</evidence>
<evidence type="ECO:0008006" key="3">
    <source>
        <dbReference type="Google" id="ProtNLM"/>
    </source>
</evidence>
<reference evidence="1 2" key="1">
    <citation type="submission" date="2018-10" db="EMBL/GenBank/DDBJ databases">
        <title>Natrarchaeobius chitinivorans gen. nov., sp. nov., and Natrarchaeobius haloalkaliphilus sp. nov., alkaliphilic, chitin-utilizing haloarchaea from hypersaline alkaline lakes.</title>
        <authorList>
            <person name="Sorokin D.Y."/>
            <person name="Elcheninov A.G."/>
            <person name="Kostrikina N.A."/>
            <person name="Bale N.J."/>
            <person name="Sinninghe Damste J.S."/>
            <person name="Khijniak T.V."/>
            <person name="Kublanov I.V."/>
            <person name="Toshchakov S.V."/>
        </authorList>
    </citation>
    <scope>NUCLEOTIDE SEQUENCE [LARGE SCALE GENOMIC DNA]</scope>
    <source>
        <strain evidence="1 2">AArcht-Sl</strain>
    </source>
</reference>
<proteinExistence type="predicted"/>
<evidence type="ECO:0000313" key="2">
    <source>
        <dbReference type="Proteomes" id="UP000273828"/>
    </source>
</evidence>
<protein>
    <recommendedName>
        <fullName evidence="3">Small CPxCG-related zinc finger protein</fullName>
    </recommendedName>
</protein>
<sequence>MARDTCDGCGRAVSVAGGMANVWTFGKNDGSAGTAMTLEFDDGTDHLLCYPCLAALPDEPSVADVDRLESVDGETSRLREP</sequence>